<keyword evidence="3" id="KW-1185">Reference proteome</keyword>
<dbReference type="InterPro" id="IPR057619">
    <property type="entry name" value="PH_PHS1"/>
</dbReference>
<name>A0AAP0RKL5_LIQFO</name>
<evidence type="ECO:0000259" key="1">
    <source>
        <dbReference type="Pfam" id="PF25349"/>
    </source>
</evidence>
<sequence length="290" mass="32143">MAGNPETLETSLVTTTIEAHWEIQYSRFFNYPTSATSLCLKPLPKSKVIRCRGTWISSSSSSTVSLHLLAHHSLPEVVLVVSLLGKIHEEHFISKLNFSWPQVSCFTERPVRGSRVVFASYRDHVGEIQKFAMRFSTPSDSQTFINTLKESLKDARNVELLSSDLGSGISFQSELISSNGVHYRADGGLSYVNPVGNDTPPVQKNYTASMQPSLNYQSMRYTCSEETTLAYDLDGTCATLPPSFTSLLADCCSEGEEEPLSVPEEVDLNSQIVVFSELYSSISLIDFLKK</sequence>
<evidence type="ECO:0000313" key="2">
    <source>
        <dbReference type="EMBL" id="KAK9277831.1"/>
    </source>
</evidence>
<dbReference type="AlphaFoldDB" id="A0AAP0RKL5"/>
<reference evidence="2 3" key="1">
    <citation type="journal article" date="2024" name="Plant J.">
        <title>Genome sequences and population genomics reveal climatic adaptation and genomic divergence between two closely related sweetgum species.</title>
        <authorList>
            <person name="Xu W.Q."/>
            <person name="Ren C.Q."/>
            <person name="Zhang X.Y."/>
            <person name="Comes H.P."/>
            <person name="Liu X.H."/>
            <person name="Li Y.G."/>
            <person name="Kettle C.J."/>
            <person name="Jalonen R."/>
            <person name="Gaisberger H."/>
            <person name="Ma Y.Z."/>
            <person name="Qiu Y.X."/>
        </authorList>
    </citation>
    <scope>NUCLEOTIDE SEQUENCE [LARGE SCALE GENOMIC DNA]</scope>
    <source>
        <strain evidence="2">Hangzhou</strain>
    </source>
</reference>
<dbReference type="Proteomes" id="UP001415857">
    <property type="component" value="Unassembled WGS sequence"/>
</dbReference>
<evidence type="ECO:0000313" key="3">
    <source>
        <dbReference type="Proteomes" id="UP001415857"/>
    </source>
</evidence>
<organism evidence="2 3">
    <name type="scientific">Liquidambar formosana</name>
    <name type="common">Formosan gum</name>
    <dbReference type="NCBI Taxonomy" id="63359"/>
    <lineage>
        <taxon>Eukaryota</taxon>
        <taxon>Viridiplantae</taxon>
        <taxon>Streptophyta</taxon>
        <taxon>Embryophyta</taxon>
        <taxon>Tracheophyta</taxon>
        <taxon>Spermatophyta</taxon>
        <taxon>Magnoliopsida</taxon>
        <taxon>eudicotyledons</taxon>
        <taxon>Gunneridae</taxon>
        <taxon>Pentapetalae</taxon>
        <taxon>Saxifragales</taxon>
        <taxon>Altingiaceae</taxon>
        <taxon>Liquidambar</taxon>
    </lineage>
</organism>
<protein>
    <recommendedName>
        <fullName evidence="1">Poor homologous synapsis 1 PH domain-containing protein</fullName>
    </recommendedName>
</protein>
<comment type="caution">
    <text evidence="2">The sequence shown here is derived from an EMBL/GenBank/DDBJ whole genome shotgun (WGS) entry which is preliminary data.</text>
</comment>
<accession>A0AAP0RKL5</accession>
<feature type="domain" description="Poor homologous synapsis 1 PH" evidence="1">
    <location>
        <begin position="20"/>
        <end position="160"/>
    </location>
</feature>
<gene>
    <name evidence="2" type="ORF">L1049_027388</name>
</gene>
<proteinExistence type="predicted"/>
<dbReference type="EMBL" id="JBBPBK010000009">
    <property type="protein sequence ID" value="KAK9277831.1"/>
    <property type="molecule type" value="Genomic_DNA"/>
</dbReference>
<dbReference type="Pfam" id="PF25349">
    <property type="entry name" value="PH_PHS1"/>
    <property type="match status" value="1"/>
</dbReference>